<gene>
    <name evidence="2" type="ORF">GSOID_T00003347001</name>
</gene>
<keyword evidence="3" id="KW-1185">Reference proteome</keyword>
<proteinExistence type="predicted"/>
<reference evidence="2" key="1">
    <citation type="journal article" date="2010" name="Science">
        <title>Plasticity of animal genome architecture unmasked by rapid evolution of a pelagic tunicate.</title>
        <authorList>
            <person name="Denoeud F."/>
            <person name="Henriet S."/>
            <person name="Mungpakdee S."/>
            <person name="Aury J.M."/>
            <person name="Da Silva C."/>
            <person name="Brinkmann H."/>
            <person name="Mikhaleva J."/>
            <person name="Olsen L.C."/>
            <person name="Jubin C."/>
            <person name="Canestro C."/>
            <person name="Bouquet J.M."/>
            <person name="Danks G."/>
            <person name="Poulain J."/>
            <person name="Campsteijn C."/>
            <person name="Adamski M."/>
            <person name="Cross I."/>
            <person name="Yadetie F."/>
            <person name="Muffato M."/>
            <person name="Louis A."/>
            <person name="Butcher S."/>
            <person name="Tsagkogeorga G."/>
            <person name="Konrad A."/>
            <person name="Singh S."/>
            <person name="Jensen M.F."/>
            <person name="Cong E.H."/>
            <person name="Eikeseth-Otteraa H."/>
            <person name="Noel B."/>
            <person name="Anthouard V."/>
            <person name="Porcel B.M."/>
            <person name="Kachouri-Lafond R."/>
            <person name="Nishino A."/>
            <person name="Ugolini M."/>
            <person name="Chourrout P."/>
            <person name="Nishida H."/>
            <person name="Aasland R."/>
            <person name="Huzurbazar S."/>
            <person name="Westhof E."/>
            <person name="Delsuc F."/>
            <person name="Lehrach H."/>
            <person name="Reinhardt R."/>
            <person name="Weissenbach J."/>
            <person name="Roy S.W."/>
            <person name="Artiguenave F."/>
            <person name="Postlethwait J.H."/>
            <person name="Manak J.R."/>
            <person name="Thompson E.M."/>
            <person name="Jaillon O."/>
            <person name="Du Pasquier L."/>
            <person name="Boudinot P."/>
            <person name="Liberles D.A."/>
            <person name="Volff J.N."/>
            <person name="Philippe H."/>
            <person name="Lenhard B."/>
            <person name="Roest Crollius H."/>
            <person name="Wincker P."/>
            <person name="Chourrout D."/>
        </authorList>
    </citation>
    <scope>NUCLEOTIDE SEQUENCE [LARGE SCALE GENOMIC DNA]</scope>
</reference>
<dbReference type="AlphaFoldDB" id="E4X6N3"/>
<dbReference type="Proteomes" id="UP000001307">
    <property type="component" value="Unassembled WGS sequence"/>
</dbReference>
<dbReference type="EMBL" id="FN653027">
    <property type="protein sequence ID" value="CBY07983.1"/>
    <property type="molecule type" value="Genomic_DNA"/>
</dbReference>
<dbReference type="GO" id="GO:0007160">
    <property type="term" value="P:cell-matrix adhesion"/>
    <property type="evidence" value="ECO:0007669"/>
    <property type="project" value="InterPro"/>
</dbReference>
<name>E4X6N3_OIKDI</name>
<evidence type="ECO:0000259" key="1">
    <source>
        <dbReference type="Pfam" id="PF06119"/>
    </source>
</evidence>
<feature type="domain" description="NIDO" evidence="1">
    <location>
        <begin position="58"/>
        <end position="192"/>
    </location>
</feature>
<organism evidence="2">
    <name type="scientific">Oikopleura dioica</name>
    <name type="common">Tunicate</name>
    <dbReference type="NCBI Taxonomy" id="34765"/>
    <lineage>
        <taxon>Eukaryota</taxon>
        <taxon>Metazoa</taxon>
        <taxon>Chordata</taxon>
        <taxon>Tunicata</taxon>
        <taxon>Appendicularia</taxon>
        <taxon>Copelata</taxon>
        <taxon>Oikopleuridae</taxon>
        <taxon>Oikopleura</taxon>
    </lineage>
</organism>
<evidence type="ECO:0000313" key="3">
    <source>
        <dbReference type="Proteomes" id="UP000001307"/>
    </source>
</evidence>
<sequence>MQWRVNYLAYEAFSQSFVGCDPRSHPCWRLPFLPIYHGKRGTSFLLVAFQLFGSRQFDSAFVNFDGSISLDGPSTALNSTSQTLQTSQHGHNIVLAPYKGNFQATGTPDVRVSTFVDGFFRAGVEALIRTQTEWTSFSLENSFSATWVDIMGHDGTTKTFQVSLVSNSVQTFTVFSYHNGPPTWSEDNTGEVPFVGILAHEGRSNGCLKTAVGVGDTNIGSSMIWDASNYLQCSDSRSFTECGELDFGSTQYDKNLVYRSVSPSLNSFDAVASCLEGFTTDAAGNSEFNINCAYDPDLYESLWTLPINPSTSSEYSCTDNSAKVQISLTDQQLWLEPSDPLVFLFSIDPRTVSQRAAKIWELLVEVMIEDLVAKELSIDVSKNSLVSLVSIHVTGVNVDATIESSAEEAPMAPSHKGRLPVRRRRREITDFGVVASALSAVGESFLSFEDIEDFLVAEAETAGSYPSSVATLSYVLGFENVDTTNEQIQETVVTIIQKMHDPTISEENLSGAVPDFAEQSSSELSDAEVSIHCLGRGTVPTQPNPLWVKPDICCGNKPIASAIRGCCHHVNGNTNDFVLADEKCCHGEVLT</sequence>
<evidence type="ECO:0000313" key="2">
    <source>
        <dbReference type="EMBL" id="CBY07983.1"/>
    </source>
</evidence>
<dbReference type="InterPro" id="IPR003886">
    <property type="entry name" value="NIDO_dom"/>
</dbReference>
<accession>E4X6N3</accession>
<dbReference type="Pfam" id="PF06119">
    <property type="entry name" value="NIDO"/>
    <property type="match status" value="1"/>
</dbReference>
<dbReference type="InParanoid" id="E4X6N3"/>
<dbReference type="OrthoDB" id="10359580at2759"/>
<protein>
    <recommendedName>
        <fullName evidence="1">NIDO domain-containing protein</fullName>
    </recommendedName>
</protein>